<dbReference type="Proteomes" id="UP001515100">
    <property type="component" value="Unassembled WGS sequence"/>
</dbReference>
<organism evidence="2 3">
    <name type="scientific">Aeromicrobium fastidiosum</name>
    <dbReference type="NCBI Taxonomy" id="52699"/>
    <lineage>
        <taxon>Bacteria</taxon>
        <taxon>Bacillati</taxon>
        <taxon>Actinomycetota</taxon>
        <taxon>Actinomycetes</taxon>
        <taxon>Propionibacteriales</taxon>
        <taxon>Nocardioidaceae</taxon>
        <taxon>Aeromicrobium</taxon>
    </lineage>
</organism>
<dbReference type="EMBL" id="SDPP02000001">
    <property type="protein sequence ID" value="KAA1380455.1"/>
    <property type="molecule type" value="Genomic_DNA"/>
</dbReference>
<dbReference type="RefSeq" id="WP_129180934.1">
    <property type="nucleotide sequence ID" value="NZ_JAGIOG010000001.1"/>
</dbReference>
<keyword evidence="1" id="KW-1133">Transmembrane helix</keyword>
<feature type="transmembrane region" description="Helical" evidence="1">
    <location>
        <begin position="12"/>
        <end position="30"/>
    </location>
</feature>
<protein>
    <submittedName>
        <fullName evidence="2">Uncharacterized protein</fullName>
    </submittedName>
</protein>
<accession>A0A641AR76</accession>
<evidence type="ECO:0000256" key="1">
    <source>
        <dbReference type="SAM" id="Phobius"/>
    </source>
</evidence>
<sequence length="142" mass="14875">MKKPSTIYKLSIVTNVPIGAGVYALARQWFGEDAGTITAALVAVFALAIALIPVTTPPVTKDPEAAYREVVTRRIMGNAHLAAMLAGAGLVDSLWPAAGSDDPWGDAVAPLLWAVIPLGIIVLLVTLCTVPVIQLIAKRKGH</sequence>
<proteinExistence type="predicted"/>
<evidence type="ECO:0000313" key="2">
    <source>
        <dbReference type="EMBL" id="KAA1380455.1"/>
    </source>
</evidence>
<keyword evidence="1" id="KW-0812">Transmembrane</keyword>
<comment type="caution">
    <text evidence="2">The sequence shown here is derived from an EMBL/GenBank/DDBJ whole genome shotgun (WGS) entry which is preliminary data.</text>
</comment>
<feature type="transmembrane region" description="Helical" evidence="1">
    <location>
        <begin position="36"/>
        <end position="54"/>
    </location>
</feature>
<feature type="transmembrane region" description="Helical" evidence="1">
    <location>
        <begin position="111"/>
        <end position="137"/>
    </location>
</feature>
<gene>
    <name evidence="2" type="ORF">ESP62_004555</name>
</gene>
<name>A0A641AR76_9ACTN</name>
<reference evidence="2" key="1">
    <citation type="submission" date="2019-09" db="EMBL/GenBank/DDBJ databases">
        <authorList>
            <person name="Li J."/>
        </authorList>
    </citation>
    <scope>NUCLEOTIDE SEQUENCE [LARGE SCALE GENOMIC DNA]</scope>
    <source>
        <strain evidence="2">NRBC 14897</strain>
    </source>
</reference>
<keyword evidence="3" id="KW-1185">Reference proteome</keyword>
<dbReference type="AlphaFoldDB" id="A0A641AR76"/>
<keyword evidence="1" id="KW-0472">Membrane</keyword>
<feature type="transmembrane region" description="Helical" evidence="1">
    <location>
        <begin position="75"/>
        <end position="91"/>
    </location>
</feature>
<evidence type="ECO:0000313" key="3">
    <source>
        <dbReference type="Proteomes" id="UP001515100"/>
    </source>
</evidence>